<dbReference type="EMBL" id="GDKF01006082">
    <property type="protein sequence ID" value="JAT72540.1"/>
    <property type="molecule type" value="Transcribed_RNA"/>
</dbReference>
<gene>
    <name evidence="1" type="ORF">g.59720</name>
</gene>
<evidence type="ECO:0000313" key="1">
    <source>
        <dbReference type="EMBL" id="JAT72540.1"/>
    </source>
</evidence>
<sequence>VYNLFLGRTLSKFDRVAIMFAKGMSSMQLSRSMAVISAERGALPIARPAHTVSRCKPALSYRTPSAQARWSITRAASAKEPQTEVAEEEDLWQYAERDQWYAARFAADDQPDWVAGSFLRYKQLTPTIREVVVGVEISRERIPLRNAYKHVGQRACVRINSGTEQEVPVSSPPFPQSLLREVLLTVRGDLYAEETKTARELTSVTAELSLFVSSEEYPDIYKLSAEDTLEIGPFKGSGLDLRGSLLGIFQHPTVVIFAQGSGIATAKALLLASSDVCGLNLRMRTGEKRLYYRARTQAALTYAEEYEAWEEATGVKVVTATRDSFADMFDDDDTLEYEPASTAAILLTGGDEESEEELLELCKEAEINCIVRQSVEGALTEYLAKGKGA</sequence>
<accession>A0A1D2A023</accession>
<feature type="non-terminal residue" evidence="1">
    <location>
        <position position="1"/>
    </location>
</feature>
<dbReference type="AlphaFoldDB" id="A0A1D2A023"/>
<proteinExistence type="predicted"/>
<evidence type="ECO:0008006" key="2">
    <source>
        <dbReference type="Google" id="ProtNLM"/>
    </source>
</evidence>
<dbReference type="InterPro" id="IPR039261">
    <property type="entry name" value="FNR_nucleotide-bd"/>
</dbReference>
<dbReference type="SUPFAM" id="SSF52343">
    <property type="entry name" value="Ferredoxin reductase-like, C-terminal NADP-linked domain"/>
    <property type="match status" value="1"/>
</dbReference>
<reference evidence="1" key="1">
    <citation type="submission" date="2015-08" db="EMBL/GenBank/DDBJ databases">
        <authorList>
            <person name="Babu N.S."/>
            <person name="Beckwith C.J."/>
            <person name="Beseler K.G."/>
            <person name="Brison A."/>
            <person name="Carone J.V."/>
            <person name="Caskin T.P."/>
            <person name="Diamond M."/>
            <person name="Durham M.E."/>
            <person name="Foxe J.M."/>
            <person name="Go M."/>
            <person name="Henderson B.A."/>
            <person name="Jones I.B."/>
            <person name="McGettigan J.A."/>
            <person name="Micheletti S.J."/>
            <person name="Nasrallah M.E."/>
            <person name="Ortiz D."/>
            <person name="Piller C.R."/>
            <person name="Privatt S.R."/>
            <person name="Schneider S.L."/>
            <person name="Sharp S."/>
            <person name="Smith T.C."/>
            <person name="Stanton J.D."/>
            <person name="Ullery H.E."/>
            <person name="Wilson R.J."/>
            <person name="Serrano M.G."/>
            <person name="Buck G."/>
            <person name="Lee V."/>
            <person name="Wang Y."/>
            <person name="Carvalho R."/>
            <person name="Voegtly L."/>
            <person name="Shi R."/>
            <person name="Duckworth R."/>
            <person name="Johnson A."/>
            <person name="Loviza R."/>
            <person name="Walstead R."/>
            <person name="Shah Z."/>
            <person name="Kiflezghi M."/>
            <person name="Wade K."/>
            <person name="Ball S.L."/>
            <person name="Bradley K.W."/>
            <person name="Asai D.J."/>
            <person name="Bowman C.A."/>
            <person name="Russell D.A."/>
            <person name="Pope W.H."/>
            <person name="Jacobs-Sera D."/>
            <person name="Hendrix R.W."/>
            <person name="Hatfull G.F."/>
        </authorList>
    </citation>
    <scope>NUCLEOTIDE SEQUENCE</scope>
</reference>
<dbReference type="PANTHER" id="PTHR47215:SF3">
    <property type="entry name" value="FAD-BINDING FR-TYPE DOMAIN-CONTAINING PROTEIN"/>
    <property type="match status" value="1"/>
</dbReference>
<protein>
    <recommendedName>
        <fullName evidence="2">FAD-binding FR-type domain-containing protein</fullName>
    </recommendedName>
</protein>
<name>A0A1D2A023_AUXPR</name>
<organism evidence="1">
    <name type="scientific">Auxenochlorella protothecoides</name>
    <name type="common">Green microalga</name>
    <name type="synonym">Chlorella protothecoides</name>
    <dbReference type="NCBI Taxonomy" id="3075"/>
    <lineage>
        <taxon>Eukaryota</taxon>
        <taxon>Viridiplantae</taxon>
        <taxon>Chlorophyta</taxon>
        <taxon>core chlorophytes</taxon>
        <taxon>Trebouxiophyceae</taxon>
        <taxon>Chlorellales</taxon>
        <taxon>Chlorellaceae</taxon>
        <taxon>Auxenochlorella</taxon>
    </lineage>
</organism>
<dbReference type="PANTHER" id="PTHR47215">
    <property type="match status" value="1"/>
</dbReference>